<dbReference type="EMBL" id="LNJQ01000001">
    <property type="protein sequence ID" value="KWZ43073.1"/>
    <property type="molecule type" value="Genomic_DNA"/>
</dbReference>
<evidence type="ECO:0000313" key="2">
    <source>
        <dbReference type="EMBL" id="KWZ43073.1"/>
    </source>
</evidence>
<organism evidence="2 3">
    <name type="scientific">Burkholderia savannae</name>
    <dbReference type="NCBI Taxonomy" id="1637837"/>
    <lineage>
        <taxon>Bacteria</taxon>
        <taxon>Pseudomonadati</taxon>
        <taxon>Pseudomonadota</taxon>
        <taxon>Betaproteobacteria</taxon>
        <taxon>Burkholderiales</taxon>
        <taxon>Burkholderiaceae</taxon>
        <taxon>Burkholderia</taxon>
        <taxon>pseudomallei group</taxon>
    </lineage>
</organism>
<reference evidence="2 3" key="1">
    <citation type="submission" date="2015-11" db="EMBL/GenBank/DDBJ databases">
        <authorList>
            <person name="Sahl J."/>
            <person name="Wagner D."/>
            <person name="Keim P."/>
        </authorList>
    </citation>
    <scope>NUCLEOTIDE SEQUENCE [LARGE SCALE GENOMIC DNA]</scope>
    <source>
        <strain evidence="2 3">BDU18</strain>
    </source>
</reference>
<protein>
    <submittedName>
        <fullName evidence="2">Uncharacterized protein</fullName>
    </submittedName>
</protein>
<comment type="caution">
    <text evidence="2">The sequence shown here is derived from an EMBL/GenBank/DDBJ whole genome shotgun (WGS) entry which is preliminary data.</text>
</comment>
<gene>
    <name evidence="2" type="ORF">WS72_09520</name>
</gene>
<evidence type="ECO:0000256" key="1">
    <source>
        <dbReference type="SAM" id="MobiDB-lite"/>
    </source>
</evidence>
<accession>A0ABR5TDI8</accession>
<keyword evidence="3" id="KW-1185">Reference proteome</keyword>
<name>A0ABR5TDI8_9BURK</name>
<feature type="compositionally biased region" description="Basic residues" evidence="1">
    <location>
        <begin position="28"/>
        <end position="47"/>
    </location>
</feature>
<dbReference type="Proteomes" id="UP000070255">
    <property type="component" value="Unassembled WGS sequence"/>
</dbReference>
<evidence type="ECO:0000313" key="3">
    <source>
        <dbReference type="Proteomes" id="UP000070255"/>
    </source>
</evidence>
<sequence>MRSDAATRTRPYACDIVHAFRRSETAKRRSGIGRRTVTHRSTRRAGAHSRITPGRPPYAPLDTPTYA</sequence>
<proteinExistence type="predicted"/>
<feature type="region of interest" description="Disordered" evidence="1">
    <location>
        <begin position="25"/>
        <end position="67"/>
    </location>
</feature>